<evidence type="ECO:0000256" key="7">
    <source>
        <dbReference type="ARBA" id="ARBA00023027"/>
    </source>
</evidence>
<dbReference type="Gene3D" id="3.20.20.70">
    <property type="entry name" value="Aldolase class I"/>
    <property type="match status" value="2"/>
</dbReference>
<dbReference type="InterPro" id="IPR015875">
    <property type="entry name" value="IMP_DH/GMP_Rdtase_CS"/>
</dbReference>
<evidence type="ECO:0000256" key="3">
    <source>
        <dbReference type="ARBA" id="ARBA00022749"/>
    </source>
</evidence>
<organism evidence="10 11">
    <name type="scientific">Candidatus Buchananbacteria bacterium RIFCSPHIGHO2_02_FULL_38_8</name>
    <dbReference type="NCBI Taxonomy" id="1797538"/>
    <lineage>
        <taxon>Bacteria</taxon>
        <taxon>Candidatus Buchananiibacteriota</taxon>
    </lineage>
</organism>
<comment type="similarity">
    <text evidence="2">Belongs to the IMPDH/GMPR family.</text>
</comment>
<proteinExistence type="inferred from homology"/>
<accession>A0A1G1Y856</accession>
<dbReference type="CDD" id="cd00381">
    <property type="entry name" value="IMPDH"/>
    <property type="match status" value="1"/>
</dbReference>
<evidence type="ECO:0000313" key="10">
    <source>
        <dbReference type="EMBL" id="OGY47910.1"/>
    </source>
</evidence>
<keyword evidence="6" id="KW-0560">Oxidoreductase</keyword>
<dbReference type="GO" id="GO:0006177">
    <property type="term" value="P:GMP biosynthetic process"/>
    <property type="evidence" value="ECO:0007669"/>
    <property type="project" value="UniProtKB-KW"/>
</dbReference>
<dbReference type="EMBL" id="MHIH01000007">
    <property type="protein sequence ID" value="OGY47910.1"/>
    <property type="molecule type" value="Genomic_DNA"/>
</dbReference>
<dbReference type="InterPro" id="IPR013785">
    <property type="entry name" value="Aldolase_TIM"/>
</dbReference>
<keyword evidence="4" id="KW-0658">Purine biosynthesis</keyword>
<evidence type="ECO:0000313" key="11">
    <source>
        <dbReference type="Proteomes" id="UP000178747"/>
    </source>
</evidence>
<evidence type="ECO:0000256" key="8">
    <source>
        <dbReference type="ARBA" id="ARBA00048028"/>
    </source>
</evidence>
<evidence type="ECO:0000256" key="6">
    <source>
        <dbReference type="ARBA" id="ARBA00023002"/>
    </source>
</evidence>
<gene>
    <name evidence="10" type="ORF">A3J62_02710</name>
</gene>
<dbReference type="AlphaFoldDB" id="A0A1G1Y856"/>
<dbReference type="FunFam" id="3.20.20.70:FF:000424">
    <property type="entry name" value="Inosine-5'-monophosphate dehydrogenase 2"/>
    <property type="match status" value="1"/>
</dbReference>
<comment type="caution">
    <text evidence="10">The sequence shown here is derived from an EMBL/GenBank/DDBJ whole genome shotgun (WGS) entry which is preliminary data.</text>
</comment>
<protein>
    <submittedName>
        <fullName evidence="10">Guanosine monophosphate reductase</fullName>
    </submittedName>
</protein>
<reference evidence="10 11" key="1">
    <citation type="journal article" date="2016" name="Nat. Commun.">
        <title>Thousands of microbial genomes shed light on interconnected biogeochemical processes in an aquifer system.</title>
        <authorList>
            <person name="Anantharaman K."/>
            <person name="Brown C.T."/>
            <person name="Hug L.A."/>
            <person name="Sharon I."/>
            <person name="Castelle C.J."/>
            <person name="Probst A.J."/>
            <person name="Thomas B.C."/>
            <person name="Singh A."/>
            <person name="Wilkins M.J."/>
            <person name="Karaoz U."/>
            <person name="Brodie E.L."/>
            <person name="Williams K.H."/>
            <person name="Hubbard S.S."/>
            <person name="Banfield J.F."/>
        </authorList>
    </citation>
    <scope>NUCLEOTIDE SEQUENCE [LARGE SCALE GENOMIC DNA]</scope>
</reference>
<dbReference type="GO" id="GO:0006183">
    <property type="term" value="P:GTP biosynthetic process"/>
    <property type="evidence" value="ECO:0007669"/>
    <property type="project" value="TreeGrafter"/>
</dbReference>
<dbReference type="PANTHER" id="PTHR11911:SF111">
    <property type="entry name" value="INOSINE-5'-MONOPHOSPHATE DEHYDROGENASE"/>
    <property type="match status" value="1"/>
</dbReference>
<evidence type="ECO:0000256" key="4">
    <source>
        <dbReference type="ARBA" id="ARBA00022755"/>
    </source>
</evidence>
<dbReference type="PROSITE" id="PS00487">
    <property type="entry name" value="IMP_DH_GMP_RED"/>
    <property type="match status" value="1"/>
</dbReference>
<evidence type="ECO:0000256" key="5">
    <source>
        <dbReference type="ARBA" id="ARBA00022958"/>
    </source>
</evidence>
<sequence>MKEGLTFDDVLLVPQKSTYSPSKVSTVTYLTKRIKLEIPLLSASMDTVTESAMAIALAQKGGLGVIHKNMEIAEQMAEVRKVKSRKLLCGAAVSVGEEAIQRAKALAGAGVDLIVIDVAHGHYYKVAKTIKTLKKLIGKKVVIVGGNVATSQATADLIKSGADVVKVGVGPGSICTTRIIAGIGVPQLTAIMDAVKVAKKTKTPIIADGGIKFSGDIVKTLAAGATAVMLGGLLAGVDEAPGQIIIIKGKKYKVYRGMGSIDAMKKGSKDRYLQADRKSTKEMIAEGVVGYVPYKGPVEDVIYQLIGGLKQGFGYCGAKDITELQKKAEFVKISNAGLRESHPHNLQQIKKTPNYKSDFL</sequence>
<feature type="domain" description="IMP dehydrogenase/GMP reductase" evidence="9">
    <location>
        <begin position="4"/>
        <end position="344"/>
    </location>
</feature>
<dbReference type="Proteomes" id="UP000178747">
    <property type="component" value="Unassembled WGS sequence"/>
</dbReference>
<keyword evidence="7" id="KW-0520">NAD</keyword>
<dbReference type="SMART" id="SM01240">
    <property type="entry name" value="IMPDH"/>
    <property type="match status" value="1"/>
</dbReference>
<keyword evidence="5" id="KW-0630">Potassium</keyword>
<evidence type="ECO:0000256" key="2">
    <source>
        <dbReference type="ARBA" id="ARBA00005502"/>
    </source>
</evidence>
<dbReference type="Pfam" id="PF00478">
    <property type="entry name" value="IMPDH"/>
    <property type="match status" value="1"/>
</dbReference>
<evidence type="ECO:0000259" key="9">
    <source>
        <dbReference type="Pfam" id="PF00478"/>
    </source>
</evidence>
<dbReference type="SUPFAM" id="SSF51412">
    <property type="entry name" value="Inosine monophosphate dehydrogenase (IMPDH)"/>
    <property type="match status" value="1"/>
</dbReference>
<comment type="catalytic activity">
    <reaction evidence="8">
        <text>IMP + NAD(+) + H2O = XMP + NADH + H(+)</text>
        <dbReference type="Rhea" id="RHEA:11708"/>
        <dbReference type="ChEBI" id="CHEBI:15377"/>
        <dbReference type="ChEBI" id="CHEBI:15378"/>
        <dbReference type="ChEBI" id="CHEBI:57464"/>
        <dbReference type="ChEBI" id="CHEBI:57540"/>
        <dbReference type="ChEBI" id="CHEBI:57945"/>
        <dbReference type="ChEBI" id="CHEBI:58053"/>
        <dbReference type="EC" id="1.1.1.205"/>
    </reaction>
</comment>
<name>A0A1G1Y856_9BACT</name>
<dbReference type="GO" id="GO:0003938">
    <property type="term" value="F:IMP dehydrogenase activity"/>
    <property type="evidence" value="ECO:0007669"/>
    <property type="project" value="UniProtKB-EC"/>
</dbReference>
<evidence type="ECO:0000256" key="1">
    <source>
        <dbReference type="ARBA" id="ARBA00001958"/>
    </source>
</evidence>
<dbReference type="InterPro" id="IPR005990">
    <property type="entry name" value="IMP_DH"/>
</dbReference>
<keyword evidence="3" id="KW-0332">GMP biosynthesis</keyword>
<dbReference type="InterPro" id="IPR001093">
    <property type="entry name" value="IMP_DH_GMPRt"/>
</dbReference>
<dbReference type="PANTHER" id="PTHR11911">
    <property type="entry name" value="INOSINE-5-MONOPHOSPHATE DEHYDROGENASE RELATED"/>
    <property type="match status" value="1"/>
</dbReference>
<comment type="cofactor">
    <cofactor evidence="1">
        <name>K(+)</name>
        <dbReference type="ChEBI" id="CHEBI:29103"/>
    </cofactor>
</comment>